<dbReference type="RefSeq" id="WP_247341644.1">
    <property type="nucleotide sequence ID" value="NZ_CP095550.1"/>
</dbReference>
<protein>
    <recommendedName>
        <fullName evidence="5">Thiamine diphosphokinase</fullName>
        <ecNumber evidence="5">2.7.6.2</ecNumber>
    </recommendedName>
</protein>
<organism evidence="7 8">
    <name type="scientific">Metabacillus endolithicus</name>
    <dbReference type="NCBI Taxonomy" id="1535204"/>
    <lineage>
        <taxon>Bacteria</taxon>
        <taxon>Bacillati</taxon>
        <taxon>Bacillota</taxon>
        <taxon>Bacilli</taxon>
        <taxon>Bacillales</taxon>
        <taxon>Bacillaceae</taxon>
        <taxon>Metabacillus</taxon>
    </lineage>
</organism>
<sequence length="214" mass="24221">MKTIALVAGGPKENLADLTIFNQREIMWVGIDRGVRYIEEAGFTPANAFGDFDSISSEEHKKLKKDLPHLSTYPSEKDQTDTEIALEWAINQRPDQIYLFGATGGRIDHMLANLYLLMKSPSTLSKIECIDRQNHITLYGPGTYKVKRKNELRYISFIALTPDVVGLTLEGFKYPLKNCHIRLGSTLCISNELIYEVGTFSFLDGILIMIRSRD</sequence>
<dbReference type="InterPro" id="IPR007371">
    <property type="entry name" value="TPK_catalytic"/>
</dbReference>
<dbReference type="SUPFAM" id="SSF63862">
    <property type="entry name" value="Thiamin pyrophosphokinase, substrate-binding domain"/>
    <property type="match status" value="1"/>
</dbReference>
<evidence type="ECO:0000313" key="8">
    <source>
        <dbReference type="Proteomes" id="UP001597318"/>
    </source>
</evidence>
<dbReference type="InterPro" id="IPR007373">
    <property type="entry name" value="Thiamin_PyroPKinase_B1-bd"/>
</dbReference>
<keyword evidence="4" id="KW-0067">ATP-binding</keyword>
<dbReference type="InterPro" id="IPR006282">
    <property type="entry name" value="Thi_PPkinase"/>
</dbReference>
<name>A0ABW5BTM1_9BACI</name>
<dbReference type="SMART" id="SM00983">
    <property type="entry name" value="TPK_B1_binding"/>
    <property type="match status" value="1"/>
</dbReference>
<feature type="domain" description="Thiamin pyrophosphokinase thiamin-binding" evidence="6">
    <location>
        <begin position="142"/>
        <end position="208"/>
    </location>
</feature>
<dbReference type="PANTHER" id="PTHR41299">
    <property type="entry name" value="THIAMINE PYROPHOSPHOKINASE"/>
    <property type="match status" value="1"/>
</dbReference>
<evidence type="ECO:0000256" key="5">
    <source>
        <dbReference type="NCBIfam" id="TIGR01378"/>
    </source>
</evidence>
<reference evidence="8" key="1">
    <citation type="journal article" date="2019" name="Int. J. Syst. Evol. Microbiol.">
        <title>The Global Catalogue of Microorganisms (GCM) 10K type strain sequencing project: providing services to taxonomists for standard genome sequencing and annotation.</title>
        <authorList>
            <consortium name="The Broad Institute Genomics Platform"/>
            <consortium name="The Broad Institute Genome Sequencing Center for Infectious Disease"/>
            <person name="Wu L."/>
            <person name="Ma J."/>
        </authorList>
    </citation>
    <scope>NUCLEOTIDE SEQUENCE [LARGE SCALE GENOMIC DNA]</scope>
    <source>
        <strain evidence="8">CGMCC 1.15474</strain>
    </source>
</reference>
<dbReference type="GO" id="GO:0004788">
    <property type="term" value="F:thiamine diphosphokinase activity"/>
    <property type="evidence" value="ECO:0007669"/>
    <property type="project" value="UniProtKB-EC"/>
</dbReference>
<evidence type="ECO:0000256" key="1">
    <source>
        <dbReference type="ARBA" id="ARBA00022679"/>
    </source>
</evidence>
<dbReference type="CDD" id="cd07995">
    <property type="entry name" value="TPK"/>
    <property type="match status" value="1"/>
</dbReference>
<comment type="caution">
    <text evidence="7">The sequence shown here is derived from an EMBL/GenBank/DDBJ whole genome shotgun (WGS) entry which is preliminary data.</text>
</comment>
<dbReference type="InterPro" id="IPR036371">
    <property type="entry name" value="TPK_B1-bd_sf"/>
</dbReference>
<gene>
    <name evidence="7" type="ORF">ACFSKK_04110</name>
</gene>
<keyword evidence="3" id="KW-0418">Kinase</keyword>
<dbReference type="InterPro" id="IPR036759">
    <property type="entry name" value="TPK_catalytic_sf"/>
</dbReference>
<dbReference type="NCBIfam" id="TIGR01378">
    <property type="entry name" value="thi_PPkinase"/>
    <property type="match status" value="1"/>
</dbReference>
<evidence type="ECO:0000256" key="4">
    <source>
        <dbReference type="ARBA" id="ARBA00022840"/>
    </source>
</evidence>
<dbReference type="EMBL" id="JBHUIK010000001">
    <property type="protein sequence ID" value="MFD2212896.1"/>
    <property type="molecule type" value="Genomic_DNA"/>
</dbReference>
<keyword evidence="2" id="KW-0547">Nucleotide-binding</keyword>
<evidence type="ECO:0000313" key="7">
    <source>
        <dbReference type="EMBL" id="MFD2212896.1"/>
    </source>
</evidence>
<keyword evidence="1 7" id="KW-0808">Transferase</keyword>
<dbReference type="SUPFAM" id="SSF63999">
    <property type="entry name" value="Thiamin pyrophosphokinase, catalytic domain"/>
    <property type="match status" value="1"/>
</dbReference>
<dbReference type="EC" id="2.7.6.2" evidence="5"/>
<dbReference type="Gene3D" id="3.40.50.10240">
    <property type="entry name" value="Thiamin pyrophosphokinase, catalytic domain"/>
    <property type="match status" value="1"/>
</dbReference>
<dbReference type="InterPro" id="IPR053149">
    <property type="entry name" value="TPK"/>
</dbReference>
<evidence type="ECO:0000256" key="2">
    <source>
        <dbReference type="ARBA" id="ARBA00022741"/>
    </source>
</evidence>
<evidence type="ECO:0000259" key="6">
    <source>
        <dbReference type="SMART" id="SM00983"/>
    </source>
</evidence>
<proteinExistence type="predicted"/>
<accession>A0ABW5BTM1</accession>
<keyword evidence="8" id="KW-1185">Reference proteome</keyword>
<dbReference type="Proteomes" id="UP001597318">
    <property type="component" value="Unassembled WGS sequence"/>
</dbReference>
<evidence type="ECO:0000256" key="3">
    <source>
        <dbReference type="ARBA" id="ARBA00022777"/>
    </source>
</evidence>
<dbReference type="Pfam" id="PF04265">
    <property type="entry name" value="TPK_B1_binding"/>
    <property type="match status" value="1"/>
</dbReference>
<dbReference type="PANTHER" id="PTHR41299:SF1">
    <property type="entry name" value="THIAMINE PYROPHOSPHOKINASE"/>
    <property type="match status" value="1"/>
</dbReference>
<dbReference type="Pfam" id="PF04263">
    <property type="entry name" value="TPK_catalytic"/>
    <property type="match status" value="1"/>
</dbReference>